<evidence type="ECO:0000313" key="2">
    <source>
        <dbReference type="EMBL" id="MDC0674979.1"/>
    </source>
</evidence>
<dbReference type="RefSeq" id="WP_272009648.1">
    <property type="nucleotide sequence ID" value="NZ_JAQNDN010000027.1"/>
</dbReference>
<evidence type="ECO:0000313" key="3">
    <source>
        <dbReference type="Proteomes" id="UP001217838"/>
    </source>
</evidence>
<dbReference type="Gene3D" id="3.90.1200.10">
    <property type="match status" value="1"/>
</dbReference>
<dbReference type="InterPro" id="IPR011009">
    <property type="entry name" value="Kinase-like_dom_sf"/>
</dbReference>
<dbReference type="Proteomes" id="UP001217838">
    <property type="component" value="Unassembled WGS sequence"/>
</dbReference>
<reference evidence="2 3" key="1">
    <citation type="submission" date="2022-11" db="EMBL/GenBank/DDBJ databases">
        <title>Minimal conservation of predation-associated metabolite biosynthetic gene clusters underscores biosynthetic potential of Myxococcota including descriptions for ten novel species: Archangium lansinium sp. nov., Myxococcus landrumus sp. nov., Nannocystis bai.</title>
        <authorList>
            <person name="Ahearne A."/>
            <person name="Stevens C."/>
            <person name="Dowd S."/>
        </authorList>
    </citation>
    <scope>NUCLEOTIDE SEQUENCE [LARGE SCALE GENOMIC DNA]</scope>
    <source>
        <strain evidence="2 3">NCELM</strain>
    </source>
</reference>
<dbReference type="InterPro" id="IPR051678">
    <property type="entry name" value="AGP_Transferase"/>
</dbReference>
<dbReference type="CDD" id="cd05152">
    <property type="entry name" value="MPH2"/>
    <property type="match status" value="1"/>
</dbReference>
<name>A0ABT5BLE4_9BACT</name>
<comment type="caution">
    <text evidence="2">The sequence shown here is derived from an EMBL/GenBank/DDBJ whole genome shotgun (WGS) entry which is preliminary data.</text>
</comment>
<dbReference type="PANTHER" id="PTHR21310">
    <property type="entry name" value="AMINOGLYCOSIDE PHOSPHOTRANSFERASE-RELATED-RELATED"/>
    <property type="match status" value="1"/>
</dbReference>
<keyword evidence="3" id="KW-1185">Reference proteome</keyword>
<dbReference type="PANTHER" id="PTHR21310:SF15">
    <property type="entry name" value="AMINOGLYCOSIDE PHOSPHOTRANSFERASE DOMAIN-CONTAINING PROTEIN"/>
    <property type="match status" value="1"/>
</dbReference>
<dbReference type="SUPFAM" id="SSF56112">
    <property type="entry name" value="Protein kinase-like (PK-like)"/>
    <property type="match status" value="1"/>
</dbReference>
<feature type="domain" description="Aminoglycoside phosphotransferase" evidence="1">
    <location>
        <begin position="50"/>
        <end position="280"/>
    </location>
</feature>
<gene>
    <name evidence="2" type="ORF">POL58_44970</name>
</gene>
<evidence type="ECO:0000259" key="1">
    <source>
        <dbReference type="Pfam" id="PF01636"/>
    </source>
</evidence>
<dbReference type="InterPro" id="IPR002575">
    <property type="entry name" value="Aminoglycoside_PTrfase"/>
</dbReference>
<dbReference type="EMBL" id="JAQNDN010000027">
    <property type="protein sequence ID" value="MDC0674979.1"/>
    <property type="molecule type" value="Genomic_DNA"/>
</dbReference>
<sequence>MSEKNIANSSIDPSTREFIAPPTSAAGLLARARRHGCELTAASDELETTGLDFVVAHATDAAGAPWIVRAPRRAEVLAGARVEARVLALVSGRLPVAVPEWRVYAPEVIAYPRIAGVPAVTVTAAGPTWNIVDPADPSPVFLVSMARTLVALQAIAPEAAREVGVPVSTSAAMRARLAEAMAATREVLQPSVRVWARWQRWLHSDALWPAHTALAHGDLHPGHMLLAADARLIGVLDWTEARVDDPALDLAMFHGCFGRAALARLVERFAAHGGRTWPGLVEHAGERWAAFAVAGAEWALRAGQTDMLVHARAQLAAIDAETGE</sequence>
<dbReference type="Pfam" id="PF01636">
    <property type="entry name" value="APH"/>
    <property type="match status" value="1"/>
</dbReference>
<dbReference type="Gene3D" id="3.30.200.20">
    <property type="entry name" value="Phosphorylase Kinase, domain 1"/>
    <property type="match status" value="1"/>
</dbReference>
<protein>
    <submittedName>
        <fullName evidence="2">Macrolide 2'-phosphotransferase</fullName>
    </submittedName>
</protein>
<proteinExistence type="predicted"/>
<organism evidence="2 3">
    <name type="scientific">Nannocystis radixulma</name>
    <dbReference type="NCBI Taxonomy" id="2995305"/>
    <lineage>
        <taxon>Bacteria</taxon>
        <taxon>Pseudomonadati</taxon>
        <taxon>Myxococcota</taxon>
        <taxon>Polyangia</taxon>
        <taxon>Nannocystales</taxon>
        <taxon>Nannocystaceae</taxon>
        <taxon>Nannocystis</taxon>
    </lineage>
</organism>
<accession>A0ABT5BLE4</accession>